<sequence length="479" mass="50785">MTTTRWLSAAGLRDLVGADRLRSPAYRDLAERIRFLVVDGRLAVGTRLPSERELARTLALSRSTVTAAYAHLGTAGYLRSRQGAGNFVVVPPGRALGGLPGVGLADAGTLNLTFGAPAAPAGVAEAYAGAVEQLPGLLRSHGYSADGLPVLRERIAAWYGARGLPTDPAQVVVTSGALAALNVVAAALLGPGDRVLVEAPSYGNALEALRRRGARLLPYPLGPDGWDPAGFDATVRQTAPRAAYLIPEFHNPTGHWMAEEVRPELAGSLRRNRTVAVVDETLVEVRLDGQPPRLPLAAHLPDAVTLGSASKAFWGGLRVGWLRAPRDLVRTLVENRATLDLGTAPLEQLAVAGLLEDPGPVLADQRRRLREQRDRLVQQLAEHLPGWRCRVPAGGLSLWLELPTESSSRLAAAAERQGLLLTAGPRSYPGAGGERRVRLPFAAAPEVLDDAVQRLVRAWSAVEDAGTSAPSLPPLELSA</sequence>
<dbReference type="PANTHER" id="PTHR46577">
    <property type="entry name" value="HTH-TYPE TRANSCRIPTIONAL REGULATORY PROTEIN GABR"/>
    <property type="match status" value="1"/>
</dbReference>
<evidence type="ECO:0000313" key="7">
    <source>
        <dbReference type="EMBL" id="SDS64779.1"/>
    </source>
</evidence>
<dbReference type="GO" id="GO:0003700">
    <property type="term" value="F:DNA-binding transcription factor activity"/>
    <property type="evidence" value="ECO:0007669"/>
    <property type="project" value="InterPro"/>
</dbReference>
<dbReference type="InterPro" id="IPR036390">
    <property type="entry name" value="WH_DNA-bd_sf"/>
</dbReference>
<dbReference type="Proteomes" id="UP000199092">
    <property type="component" value="Chromosome I"/>
</dbReference>
<evidence type="ECO:0000256" key="3">
    <source>
        <dbReference type="ARBA" id="ARBA00023015"/>
    </source>
</evidence>
<proteinExistence type="inferred from homology"/>
<reference evidence="7 8" key="1">
    <citation type="submission" date="2016-10" db="EMBL/GenBank/DDBJ databases">
        <authorList>
            <person name="de Groot N.N."/>
        </authorList>
    </citation>
    <scope>NUCLEOTIDE SEQUENCE [LARGE SCALE GENOMIC DNA]</scope>
    <source>
        <strain evidence="7 8">DSM 21741</strain>
    </source>
</reference>
<dbReference type="InterPro" id="IPR000524">
    <property type="entry name" value="Tscrpt_reg_HTH_GntR"/>
</dbReference>
<dbReference type="PROSITE" id="PS50949">
    <property type="entry name" value="HTH_GNTR"/>
    <property type="match status" value="1"/>
</dbReference>
<dbReference type="GO" id="GO:0008483">
    <property type="term" value="F:transaminase activity"/>
    <property type="evidence" value="ECO:0007669"/>
    <property type="project" value="UniProtKB-KW"/>
</dbReference>
<dbReference type="STRING" id="546871.SAMN04488543_2118"/>
<evidence type="ECO:0000259" key="6">
    <source>
        <dbReference type="PROSITE" id="PS50949"/>
    </source>
</evidence>
<dbReference type="InterPro" id="IPR015421">
    <property type="entry name" value="PyrdxlP-dep_Trfase_major"/>
</dbReference>
<evidence type="ECO:0000256" key="2">
    <source>
        <dbReference type="ARBA" id="ARBA00022898"/>
    </source>
</evidence>
<dbReference type="OrthoDB" id="199743at2"/>
<dbReference type="Pfam" id="PF00155">
    <property type="entry name" value="Aminotran_1_2"/>
    <property type="match status" value="1"/>
</dbReference>
<evidence type="ECO:0000256" key="1">
    <source>
        <dbReference type="ARBA" id="ARBA00005384"/>
    </source>
</evidence>
<dbReference type="InterPro" id="IPR015424">
    <property type="entry name" value="PyrdxlP-dep_Trfase"/>
</dbReference>
<dbReference type="GO" id="GO:0030170">
    <property type="term" value="F:pyridoxal phosphate binding"/>
    <property type="evidence" value="ECO:0007669"/>
    <property type="project" value="InterPro"/>
</dbReference>
<dbReference type="Pfam" id="PF00392">
    <property type="entry name" value="GntR"/>
    <property type="match status" value="1"/>
</dbReference>
<evidence type="ECO:0000256" key="4">
    <source>
        <dbReference type="ARBA" id="ARBA00023125"/>
    </source>
</evidence>
<organism evidence="7 8">
    <name type="scientific">Friedmanniella luteola</name>
    <dbReference type="NCBI Taxonomy" id="546871"/>
    <lineage>
        <taxon>Bacteria</taxon>
        <taxon>Bacillati</taxon>
        <taxon>Actinomycetota</taxon>
        <taxon>Actinomycetes</taxon>
        <taxon>Propionibacteriales</taxon>
        <taxon>Nocardioidaceae</taxon>
        <taxon>Friedmanniella</taxon>
    </lineage>
</organism>
<dbReference type="InterPro" id="IPR004839">
    <property type="entry name" value="Aminotransferase_I/II_large"/>
</dbReference>
<gene>
    <name evidence="7" type="ORF">SAMN04488543_2118</name>
</gene>
<dbReference type="SUPFAM" id="SSF46785">
    <property type="entry name" value="Winged helix' DNA-binding domain"/>
    <property type="match status" value="1"/>
</dbReference>
<dbReference type="InterPro" id="IPR036388">
    <property type="entry name" value="WH-like_DNA-bd_sf"/>
</dbReference>
<accession>A0A1H1TYV5</accession>
<dbReference type="SUPFAM" id="SSF53383">
    <property type="entry name" value="PLP-dependent transferases"/>
    <property type="match status" value="1"/>
</dbReference>
<keyword evidence="4 7" id="KW-0238">DNA-binding</keyword>
<keyword evidence="3" id="KW-0805">Transcription regulation</keyword>
<dbReference type="GO" id="GO:0003677">
    <property type="term" value="F:DNA binding"/>
    <property type="evidence" value="ECO:0007669"/>
    <property type="project" value="UniProtKB-KW"/>
</dbReference>
<dbReference type="SMART" id="SM00345">
    <property type="entry name" value="HTH_GNTR"/>
    <property type="match status" value="1"/>
</dbReference>
<keyword evidence="8" id="KW-1185">Reference proteome</keyword>
<dbReference type="CDD" id="cd00609">
    <property type="entry name" value="AAT_like"/>
    <property type="match status" value="1"/>
</dbReference>
<dbReference type="PRINTS" id="PR00035">
    <property type="entry name" value="HTHGNTR"/>
</dbReference>
<dbReference type="CDD" id="cd07377">
    <property type="entry name" value="WHTH_GntR"/>
    <property type="match status" value="1"/>
</dbReference>
<dbReference type="EMBL" id="LT629749">
    <property type="protein sequence ID" value="SDS64779.1"/>
    <property type="molecule type" value="Genomic_DNA"/>
</dbReference>
<keyword evidence="7" id="KW-0808">Transferase</keyword>
<protein>
    <submittedName>
        <fullName evidence="7">DNA-binding transcriptional regulator, MocR family, contains an aminotransferase domain</fullName>
    </submittedName>
</protein>
<dbReference type="PANTHER" id="PTHR46577:SF1">
    <property type="entry name" value="HTH-TYPE TRANSCRIPTIONAL REGULATORY PROTEIN GABR"/>
    <property type="match status" value="1"/>
</dbReference>
<evidence type="ECO:0000256" key="5">
    <source>
        <dbReference type="ARBA" id="ARBA00023163"/>
    </source>
</evidence>
<dbReference type="AlphaFoldDB" id="A0A1H1TYV5"/>
<dbReference type="InterPro" id="IPR051446">
    <property type="entry name" value="HTH_trans_reg/aminotransferase"/>
</dbReference>
<dbReference type="Gene3D" id="3.40.640.10">
    <property type="entry name" value="Type I PLP-dependent aspartate aminotransferase-like (Major domain)"/>
    <property type="match status" value="1"/>
</dbReference>
<keyword evidence="5" id="KW-0804">Transcription</keyword>
<dbReference type="RefSeq" id="WP_091412748.1">
    <property type="nucleotide sequence ID" value="NZ_LT629749.1"/>
</dbReference>
<comment type="similarity">
    <text evidence="1">In the C-terminal section; belongs to the class-I pyridoxal-phosphate-dependent aminotransferase family.</text>
</comment>
<keyword evidence="2" id="KW-0663">Pyridoxal phosphate</keyword>
<keyword evidence="7" id="KW-0032">Aminotransferase</keyword>
<evidence type="ECO:0000313" key="8">
    <source>
        <dbReference type="Proteomes" id="UP000199092"/>
    </source>
</evidence>
<dbReference type="Gene3D" id="1.10.10.10">
    <property type="entry name" value="Winged helix-like DNA-binding domain superfamily/Winged helix DNA-binding domain"/>
    <property type="match status" value="1"/>
</dbReference>
<feature type="domain" description="HTH gntR-type" evidence="6">
    <location>
        <begin position="23"/>
        <end position="91"/>
    </location>
</feature>
<name>A0A1H1TYV5_9ACTN</name>